<reference evidence="1 2" key="1">
    <citation type="submission" date="2019-05" db="EMBL/GenBank/DDBJ databases">
        <title>Another draft genome of Portunus trituberculatus and its Hox gene families provides insights of decapod evolution.</title>
        <authorList>
            <person name="Jeong J.-H."/>
            <person name="Song I."/>
            <person name="Kim S."/>
            <person name="Choi T."/>
            <person name="Kim D."/>
            <person name="Ryu S."/>
            <person name="Kim W."/>
        </authorList>
    </citation>
    <scope>NUCLEOTIDE SEQUENCE [LARGE SCALE GENOMIC DNA]</scope>
    <source>
        <tissue evidence="1">Muscle</tissue>
    </source>
</reference>
<dbReference type="Proteomes" id="UP000324222">
    <property type="component" value="Unassembled WGS sequence"/>
</dbReference>
<keyword evidence="2" id="KW-1185">Reference proteome</keyword>
<evidence type="ECO:0000313" key="1">
    <source>
        <dbReference type="EMBL" id="MPC75722.1"/>
    </source>
</evidence>
<name>A0A5B7HWF1_PORTR</name>
<sequence>MLQKLIKKKFWVANESSPTWGHLWSASQKGTSRLDLESPFFYFEF</sequence>
<accession>A0A5B7HWF1</accession>
<dbReference type="EMBL" id="VSRR010041722">
    <property type="protein sequence ID" value="MPC75722.1"/>
    <property type="molecule type" value="Genomic_DNA"/>
</dbReference>
<protein>
    <submittedName>
        <fullName evidence="1">Uncharacterized protein</fullName>
    </submittedName>
</protein>
<proteinExistence type="predicted"/>
<gene>
    <name evidence="1" type="ORF">E2C01_070116</name>
</gene>
<evidence type="ECO:0000313" key="2">
    <source>
        <dbReference type="Proteomes" id="UP000324222"/>
    </source>
</evidence>
<organism evidence="1 2">
    <name type="scientific">Portunus trituberculatus</name>
    <name type="common">Swimming crab</name>
    <name type="synonym">Neptunus trituberculatus</name>
    <dbReference type="NCBI Taxonomy" id="210409"/>
    <lineage>
        <taxon>Eukaryota</taxon>
        <taxon>Metazoa</taxon>
        <taxon>Ecdysozoa</taxon>
        <taxon>Arthropoda</taxon>
        <taxon>Crustacea</taxon>
        <taxon>Multicrustacea</taxon>
        <taxon>Malacostraca</taxon>
        <taxon>Eumalacostraca</taxon>
        <taxon>Eucarida</taxon>
        <taxon>Decapoda</taxon>
        <taxon>Pleocyemata</taxon>
        <taxon>Brachyura</taxon>
        <taxon>Eubrachyura</taxon>
        <taxon>Portunoidea</taxon>
        <taxon>Portunidae</taxon>
        <taxon>Portuninae</taxon>
        <taxon>Portunus</taxon>
    </lineage>
</organism>
<comment type="caution">
    <text evidence="1">The sequence shown here is derived from an EMBL/GenBank/DDBJ whole genome shotgun (WGS) entry which is preliminary data.</text>
</comment>
<dbReference type="AlphaFoldDB" id="A0A5B7HWF1"/>